<protein>
    <submittedName>
        <fullName evidence="1">Uncharacterized protein</fullName>
    </submittedName>
</protein>
<reference evidence="1" key="2">
    <citation type="journal article" date="2015" name="Fish Shellfish Immunol.">
        <title>Early steps in the European eel (Anguilla anguilla)-Vibrio vulnificus interaction in the gills: Role of the RtxA13 toxin.</title>
        <authorList>
            <person name="Callol A."/>
            <person name="Pajuelo D."/>
            <person name="Ebbesson L."/>
            <person name="Teles M."/>
            <person name="MacKenzie S."/>
            <person name="Amaro C."/>
        </authorList>
    </citation>
    <scope>NUCLEOTIDE SEQUENCE</scope>
</reference>
<name>A0A0E9PT94_ANGAN</name>
<proteinExistence type="predicted"/>
<sequence>MCYSRLSWKNIIPCFIKCTYAHDSLTFRVTIY</sequence>
<dbReference type="AlphaFoldDB" id="A0A0E9PT94"/>
<reference evidence="1" key="1">
    <citation type="submission" date="2014-11" db="EMBL/GenBank/DDBJ databases">
        <authorList>
            <person name="Amaro Gonzalez C."/>
        </authorList>
    </citation>
    <scope>NUCLEOTIDE SEQUENCE</scope>
</reference>
<organism evidence="1">
    <name type="scientific">Anguilla anguilla</name>
    <name type="common">European freshwater eel</name>
    <name type="synonym">Muraena anguilla</name>
    <dbReference type="NCBI Taxonomy" id="7936"/>
    <lineage>
        <taxon>Eukaryota</taxon>
        <taxon>Metazoa</taxon>
        <taxon>Chordata</taxon>
        <taxon>Craniata</taxon>
        <taxon>Vertebrata</taxon>
        <taxon>Euteleostomi</taxon>
        <taxon>Actinopterygii</taxon>
        <taxon>Neopterygii</taxon>
        <taxon>Teleostei</taxon>
        <taxon>Anguilliformes</taxon>
        <taxon>Anguillidae</taxon>
        <taxon>Anguilla</taxon>
    </lineage>
</organism>
<dbReference type="EMBL" id="GBXM01101075">
    <property type="protein sequence ID" value="JAH07502.1"/>
    <property type="molecule type" value="Transcribed_RNA"/>
</dbReference>
<evidence type="ECO:0000313" key="1">
    <source>
        <dbReference type="EMBL" id="JAH07502.1"/>
    </source>
</evidence>
<accession>A0A0E9PT94</accession>